<dbReference type="GO" id="GO:0006080">
    <property type="term" value="P:substituted mannan metabolic process"/>
    <property type="evidence" value="ECO:0007669"/>
    <property type="project" value="InterPro"/>
</dbReference>
<name>A0A2W7RSN7_9BACT</name>
<evidence type="ECO:0000256" key="7">
    <source>
        <dbReference type="PROSITE-ProRule" id="PRU01100"/>
    </source>
</evidence>
<protein>
    <submittedName>
        <fullName evidence="10">Mannan endo-1,4-beta-mannosidase</fullName>
    </submittedName>
</protein>
<comment type="similarity">
    <text evidence="1 7">Belongs to the glycosyl hydrolase 26 family.</text>
</comment>
<feature type="domain" description="GH26" evidence="9">
    <location>
        <begin position="43"/>
        <end position="374"/>
    </location>
</feature>
<dbReference type="PANTHER" id="PTHR40079:SF4">
    <property type="entry name" value="GH26 DOMAIN-CONTAINING PROTEIN-RELATED"/>
    <property type="match status" value="1"/>
</dbReference>
<evidence type="ECO:0000259" key="9">
    <source>
        <dbReference type="PROSITE" id="PS51764"/>
    </source>
</evidence>
<evidence type="ECO:0000256" key="6">
    <source>
        <dbReference type="PIRSR" id="PIRSR018168-3"/>
    </source>
</evidence>
<dbReference type="Proteomes" id="UP000249720">
    <property type="component" value="Unassembled WGS sequence"/>
</dbReference>
<dbReference type="InterPro" id="IPR016714">
    <property type="entry name" value="MANB/E"/>
</dbReference>
<feature type="binding site" evidence="5">
    <location>
        <position position="136"/>
    </location>
    <ligand>
        <name>substrate</name>
    </ligand>
</feature>
<keyword evidence="3 7" id="KW-0326">Glycosidase</keyword>
<feature type="binding site" evidence="5">
    <location>
        <position position="203"/>
    </location>
    <ligand>
        <name>substrate</name>
    </ligand>
</feature>
<organism evidence="10 11">
    <name type="scientific">Hydrotalea sandarakina</name>
    <dbReference type="NCBI Taxonomy" id="1004304"/>
    <lineage>
        <taxon>Bacteria</taxon>
        <taxon>Pseudomonadati</taxon>
        <taxon>Bacteroidota</taxon>
        <taxon>Chitinophagia</taxon>
        <taxon>Chitinophagales</taxon>
        <taxon>Chitinophagaceae</taxon>
        <taxon>Hydrotalea</taxon>
    </lineage>
</organism>
<gene>
    <name evidence="10" type="ORF">LX80_01371</name>
</gene>
<evidence type="ECO:0000256" key="5">
    <source>
        <dbReference type="PIRSR" id="PIRSR018168-2"/>
    </source>
</evidence>
<dbReference type="PRINTS" id="PR00739">
    <property type="entry name" value="GLHYDRLASE26"/>
</dbReference>
<dbReference type="GO" id="GO:0016985">
    <property type="term" value="F:mannan endo-1,4-beta-mannosidase activity"/>
    <property type="evidence" value="ECO:0007669"/>
    <property type="project" value="InterPro"/>
</dbReference>
<dbReference type="PIRSF" id="PIRSF018168">
    <property type="entry name" value="Mannan-1_4-beta-mannosidase"/>
    <property type="match status" value="1"/>
</dbReference>
<evidence type="ECO:0000256" key="2">
    <source>
        <dbReference type="ARBA" id="ARBA00022801"/>
    </source>
</evidence>
<dbReference type="OrthoDB" id="9816550at2"/>
<keyword evidence="2 7" id="KW-0378">Hydrolase</keyword>
<keyword evidence="8" id="KW-0732">Signal</keyword>
<feature type="binding site" evidence="5">
    <location>
        <position position="269"/>
    </location>
    <ligand>
        <name>substrate</name>
    </ligand>
</feature>
<dbReference type="InterPro" id="IPR017853">
    <property type="entry name" value="GH"/>
</dbReference>
<dbReference type="SUPFAM" id="SSF51445">
    <property type="entry name" value="(Trans)glycosidases"/>
    <property type="match status" value="1"/>
</dbReference>
<evidence type="ECO:0000256" key="3">
    <source>
        <dbReference type="ARBA" id="ARBA00023295"/>
    </source>
</evidence>
<sequence length="388" mass="44660">MLNCIHNICQSKKLKKTILLILLLFAFSFHQLYAQPIDEHATVETKSLYAFLQLSLQKGILFGHQDDLAYGYNWQYKKGKSDIKSVIGSYPAVYGFEISGIELDAEHDIDGVPFVKTQKLIQQAYERGGIITISWHLHNPLTGKTAWDAAPGTVASVLPGGKNNSLYNSWLDKVARFFNTLKGKSGEYIPIIFRPFHELNGNWFWWGRVHCSPDEMKQLYQYTVHYLMDVANVHHLLYAYNTDKFHGLEEYAERYPGNTFVDIVGFDIYQQNNKDDEFIKNCRTMLAALDTFALENHKIPALTEFGYNTIPNEHWWTNTFLPAVKDARIAYALAWRNAGVKHDGSKEYYVPFKGEASAPDFLQMTKSGMFLFQNQLTFSKVYQLFSHK</sequence>
<evidence type="ECO:0000256" key="1">
    <source>
        <dbReference type="ARBA" id="ARBA00007754"/>
    </source>
</evidence>
<evidence type="ECO:0000256" key="8">
    <source>
        <dbReference type="SAM" id="SignalP"/>
    </source>
</evidence>
<dbReference type="PANTHER" id="PTHR40079">
    <property type="entry name" value="MANNAN ENDO-1,4-BETA-MANNOSIDASE E-RELATED"/>
    <property type="match status" value="1"/>
</dbReference>
<dbReference type="InterPro" id="IPR022790">
    <property type="entry name" value="GH26_dom"/>
</dbReference>
<proteinExistence type="inferred from homology"/>
<keyword evidence="11" id="KW-1185">Reference proteome</keyword>
<accession>A0A2W7RSN7</accession>
<dbReference type="PROSITE" id="PS51764">
    <property type="entry name" value="GH26"/>
    <property type="match status" value="1"/>
</dbReference>
<dbReference type="EMBL" id="QKZV01000003">
    <property type="protein sequence ID" value="PZX63713.1"/>
    <property type="molecule type" value="Genomic_DNA"/>
</dbReference>
<dbReference type="Gene3D" id="3.20.20.80">
    <property type="entry name" value="Glycosidases"/>
    <property type="match status" value="1"/>
</dbReference>
<feature type="site" description="Plays an important role in maintaining the position of the catalytic nucleophile" evidence="6">
    <location>
        <position position="197"/>
    </location>
</feature>
<feature type="active site" description="Nucleophile" evidence="4 7">
    <location>
        <position position="304"/>
    </location>
</feature>
<dbReference type="Pfam" id="PF02156">
    <property type="entry name" value="Glyco_hydro_26"/>
    <property type="match status" value="1"/>
</dbReference>
<reference evidence="10 11" key="1">
    <citation type="submission" date="2018-06" db="EMBL/GenBank/DDBJ databases">
        <title>Genomic Encyclopedia of Archaeal and Bacterial Type Strains, Phase II (KMG-II): from individual species to whole genera.</title>
        <authorList>
            <person name="Goeker M."/>
        </authorList>
    </citation>
    <scope>NUCLEOTIDE SEQUENCE [LARGE SCALE GENOMIC DNA]</scope>
    <source>
        <strain evidence="10 11">DSM 23241</strain>
    </source>
</reference>
<dbReference type="InterPro" id="IPR000805">
    <property type="entry name" value="Glyco_hydro_26"/>
</dbReference>
<evidence type="ECO:0000256" key="4">
    <source>
        <dbReference type="PIRSR" id="PIRSR018168-1"/>
    </source>
</evidence>
<feature type="chain" id="PRO_5015921528" evidence="8">
    <location>
        <begin position="35"/>
        <end position="388"/>
    </location>
</feature>
<evidence type="ECO:0000313" key="11">
    <source>
        <dbReference type="Proteomes" id="UP000249720"/>
    </source>
</evidence>
<feature type="signal peptide" evidence="8">
    <location>
        <begin position="1"/>
        <end position="34"/>
    </location>
</feature>
<feature type="active site" description="Proton donor" evidence="4 7">
    <location>
        <position position="198"/>
    </location>
</feature>
<evidence type="ECO:0000313" key="10">
    <source>
        <dbReference type="EMBL" id="PZX63713.1"/>
    </source>
</evidence>
<comment type="caution">
    <text evidence="10">The sequence shown here is derived from an EMBL/GenBank/DDBJ whole genome shotgun (WGS) entry which is preliminary data.</text>
</comment>
<dbReference type="AlphaFoldDB" id="A0A2W7RSN7"/>